<evidence type="ECO:0000313" key="3">
    <source>
        <dbReference type="EMBL" id="OXB56943.1"/>
    </source>
</evidence>
<comment type="caution">
    <text evidence="3">The sequence shown here is derived from an EMBL/GenBank/DDBJ whole genome shotgun (WGS) entry which is preliminary data.</text>
</comment>
<name>A0A226MNR4_CALSU</name>
<dbReference type="PROSITE" id="PS50869">
    <property type="entry name" value="BRICHOS"/>
    <property type="match status" value="1"/>
</dbReference>
<dbReference type="InterPro" id="IPR051772">
    <property type="entry name" value="Gastrokine"/>
</dbReference>
<accession>A0A226MNR4</accession>
<proteinExistence type="predicted"/>
<keyword evidence="4" id="KW-1185">Reference proteome</keyword>
<dbReference type="Pfam" id="PF04089">
    <property type="entry name" value="BRICHOS"/>
    <property type="match status" value="1"/>
</dbReference>
<dbReference type="InterPro" id="IPR007084">
    <property type="entry name" value="BRICHOS_dom"/>
</dbReference>
<reference evidence="3 4" key="1">
    <citation type="submission" date="2016-07" db="EMBL/GenBank/DDBJ databases">
        <title>Disparate Historic Effective Population Sizes Predicted by Modern Levels of Genome Diversity for the Scaled Quail (Callipepla squamata) and the Northern Bobwhite (Colinus virginianus): Inferences from First and Second Generation Draft Genome Assemblies for Sympatric New World Quail.</title>
        <authorList>
            <person name="Oldeschulte D.L."/>
            <person name="Halley Y.A."/>
            <person name="Bhattarai E.K."/>
            <person name="Brashear W.A."/>
            <person name="Hill J."/>
            <person name="Metz R.P."/>
            <person name="Johnson C.D."/>
            <person name="Rollins D."/>
            <person name="Peterson M.J."/>
            <person name="Bickhart D.M."/>
            <person name="Decker J.E."/>
            <person name="Seabury C.M."/>
        </authorList>
    </citation>
    <scope>NUCLEOTIDE SEQUENCE [LARGE SCALE GENOMIC DNA]</scope>
    <source>
        <strain evidence="3 4">Texas</strain>
        <tissue evidence="3">Leg muscle</tissue>
    </source>
</reference>
<evidence type="ECO:0000259" key="2">
    <source>
        <dbReference type="PROSITE" id="PS50869"/>
    </source>
</evidence>
<gene>
    <name evidence="3" type="ORF">ASZ78_005393</name>
</gene>
<organism evidence="3 4">
    <name type="scientific">Callipepla squamata</name>
    <name type="common">Scaled quail</name>
    <dbReference type="NCBI Taxonomy" id="9009"/>
    <lineage>
        <taxon>Eukaryota</taxon>
        <taxon>Metazoa</taxon>
        <taxon>Chordata</taxon>
        <taxon>Craniata</taxon>
        <taxon>Vertebrata</taxon>
        <taxon>Euteleostomi</taxon>
        <taxon>Archelosauria</taxon>
        <taxon>Archosauria</taxon>
        <taxon>Dinosauria</taxon>
        <taxon>Saurischia</taxon>
        <taxon>Theropoda</taxon>
        <taxon>Coelurosauria</taxon>
        <taxon>Aves</taxon>
        <taxon>Neognathae</taxon>
        <taxon>Galloanserae</taxon>
        <taxon>Galliformes</taxon>
        <taxon>Odontophoridae</taxon>
        <taxon>Callipepla</taxon>
    </lineage>
</organism>
<dbReference type="AlphaFoldDB" id="A0A226MNR4"/>
<dbReference type="PANTHER" id="PTHR16483">
    <property type="entry name" value="GASTROKINE 1"/>
    <property type="match status" value="1"/>
</dbReference>
<feature type="domain" description="BRICHOS" evidence="2">
    <location>
        <begin position="178"/>
        <end position="272"/>
    </location>
</feature>
<evidence type="ECO:0000313" key="4">
    <source>
        <dbReference type="Proteomes" id="UP000198323"/>
    </source>
</evidence>
<dbReference type="Gene3D" id="3.30.390.150">
    <property type="match status" value="1"/>
</dbReference>
<dbReference type="OrthoDB" id="8674753at2759"/>
<dbReference type="Proteomes" id="UP000198323">
    <property type="component" value="Unassembled WGS sequence"/>
</dbReference>
<dbReference type="STRING" id="9009.A0A226MNR4"/>
<dbReference type="SMART" id="SM01039">
    <property type="entry name" value="BRICHOS"/>
    <property type="match status" value="1"/>
</dbReference>
<dbReference type="EMBL" id="MCFN01000590">
    <property type="protein sequence ID" value="OXB56943.1"/>
    <property type="molecule type" value="Genomic_DNA"/>
</dbReference>
<evidence type="ECO:0000256" key="1">
    <source>
        <dbReference type="ARBA" id="ARBA00023157"/>
    </source>
</evidence>
<sequence>MHRGNLHRPHHVGIPYRPRPYFGNRGFAFRLPEGSNNWKTVWDAKTGASAGYLPPIEHRYVISNNRLLNLYPYGPRIQRLCRGIPTYFAFPSPGEYTATSDPDLTSRDYQYALFKHKTRIVATVLLGLVLTPALSQLQFQNVKVNRNFYPQTITVNVGLGFQTLTLNSNNLVAIIEAQSAENPWTSVWNYETGYIATKLAQEGVCYISPMNRVLMPTFNSIAVLAEENNNVKGEAVLSNTIRYVVSRRPALELRAYGNDIFALCRGLPSFIAFEEGQLEGGNQIFYNQNACLRLDVLNLLGIDYCRAGKI</sequence>
<keyword evidence="1" id="KW-1015">Disulfide bond</keyword>
<protein>
    <recommendedName>
        <fullName evidence="2">BRICHOS domain-containing protein</fullName>
    </recommendedName>
</protein>